<evidence type="ECO:0000256" key="18">
    <source>
        <dbReference type="ARBA" id="ARBA00048914"/>
    </source>
</evidence>
<evidence type="ECO:0000256" key="16">
    <source>
        <dbReference type="ARBA" id="ARBA00023316"/>
    </source>
</evidence>
<dbReference type="NCBIfam" id="NF010478">
    <property type="entry name" value="PRK13903.1"/>
    <property type="match status" value="1"/>
</dbReference>
<dbReference type="GO" id="GO:0005829">
    <property type="term" value="C:cytosol"/>
    <property type="evidence" value="ECO:0007669"/>
    <property type="project" value="TreeGrafter"/>
</dbReference>
<dbReference type="EMBL" id="JAGTAR010000008">
    <property type="protein sequence ID" value="MBR8535235.1"/>
    <property type="molecule type" value="Genomic_DNA"/>
</dbReference>
<reference evidence="21" key="1">
    <citation type="journal article" date="2018" name="Int. J. Syst. Evol. Microbiol.">
        <title>Carboxylicivirga sediminis sp. nov., isolated from coastal sediment.</title>
        <authorList>
            <person name="Wang F.Q."/>
            <person name="Ren L.H."/>
            <person name="Zou R.J."/>
            <person name="Sun Y.Z."/>
            <person name="Liu X.J."/>
            <person name="Jiang F."/>
            <person name="Liu L.J."/>
        </authorList>
    </citation>
    <scope>NUCLEOTIDE SEQUENCE</scope>
    <source>
        <strain evidence="21">JR1</strain>
    </source>
</reference>
<proteinExistence type="inferred from homology"/>
<evidence type="ECO:0000256" key="3">
    <source>
        <dbReference type="ARBA" id="ARBA00004496"/>
    </source>
</evidence>
<evidence type="ECO:0000259" key="20">
    <source>
        <dbReference type="PROSITE" id="PS51387"/>
    </source>
</evidence>
<dbReference type="Proteomes" id="UP000679220">
    <property type="component" value="Unassembled WGS sequence"/>
</dbReference>
<evidence type="ECO:0000256" key="7">
    <source>
        <dbReference type="ARBA" id="ARBA00022490"/>
    </source>
</evidence>
<keyword evidence="14 19" id="KW-0560">Oxidoreductase</keyword>
<dbReference type="GO" id="GO:0071949">
    <property type="term" value="F:FAD binding"/>
    <property type="evidence" value="ECO:0007669"/>
    <property type="project" value="InterPro"/>
</dbReference>
<dbReference type="Gene3D" id="3.30.43.10">
    <property type="entry name" value="Uridine Diphospho-n-acetylenolpyruvylglucosamine Reductase, domain 2"/>
    <property type="match status" value="1"/>
</dbReference>
<feature type="active site" evidence="19">
    <location>
        <position position="332"/>
    </location>
</feature>
<evidence type="ECO:0000256" key="15">
    <source>
        <dbReference type="ARBA" id="ARBA00023306"/>
    </source>
</evidence>
<evidence type="ECO:0000313" key="22">
    <source>
        <dbReference type="Proteomes" id="UP000679220"/>
    </source>
</evidence>
<evidence type="ECO:0000256" key="9">
    <source>
        <dbReference type="ARBA" id="ARBA00022630"/>
    </source>
</evidence>
<protein>
    <recommendedName>
        <fullName evidence="6 19">UDP-N-acetylenolpyruvoylglucosamine reductase</fullName>
        <ecNumber evidence="5 19">1.3.1.98</ecNumber>
    </recommendedName>
    <alternativeName>
        <fullName evidence="17 19">UDP-N-acetylmuramate dehydrogenase</fullName>
    </alternativeName>
</protein>
<evidence type="ECO:0000256" key="17">
    <source>
        <dbReference type="ARBA" id="ARBA00031026"/>
    </source>
</evidence>
<dbReference type="Pfam" id="PF01565">
    <property type="entry name" value="FAD_binding_4"/>
    <property type="match status" value="1"/>
</dbReference>
<dbReference type="NCBIfam" id="TIGR00179">
    <property type="entry name" value="murB"/>
    <property type="match status" value="1"/>
</dbReference>
<dbReference type="GO" id="GO:0008360">
    <property type="term" value="P:regulation of cell shape"/>
    <property type="evidence" value="ECO:0007669"/>
    <property type="project" value="UniProtKB-KW"/>
</dbReference>
<dbReference type="SUPFAM" id="SSF56176">
    <property type="entry name" value="FAD-binding/transporter-associated domain-like"/>
    <property type="match status" value="1"/>
</dbReference>
<dbReference type="Gene3D" id="3.90.78.10">
    <property type="entry name" value="UDP-N-acetylenolpyruvoylglucosamine reductase, C-terminal domain"/>
    <property type="match status" value="1"/>
</dbReference>
<evidence type="ECO:0000313" key="21">
    <source>
        <dbReference type="EMBL" id="MBR8535235.1"/>
    </source>
</evidence>
<evidence type="ECO:0000256" key="19">
    <source>
        <dbReference type="HAMAP-Rule" id="MF_00037"/>
    </source>
</evidence>
<dbReference type="PANTHER" id="PTHR21071:SF4">
    <property type="entry name" value="UDP-N-ACETYLENOLPYRUVOYLGLUCOSAMINE REDUCTASE"/>
    <property type="match status" value="1"/>
</dbReference>
<keyword evidence="22" id="KW-1185">Reference proteome</keyword>
<comment type="cofactor">
    <cofactor evidence="1 19">
        <name>FAD</name>
        <dbReference type="ChEBI" id="CHEBI:57692"/>
    </cofactor>
</comment>
<comment type="function">
    <text evidence="2 19">Cell wall formation.</text>
</comment>
<dbReference type="GO" id="GO:0009252">
    <property type="term" value="P:peptidoglycan biosynthetic process"/>
    <property type="evidence" value="ECO:0007669"/>
    <property type="project" value="UniProtKB-UniRule"/>
</dbReference>
<evidence type="ECO:0000256" key="6">
    <source>
        <dbReference type="ARBA" id="ARBA00015188"/>
    </source>
</evidence>
<dbReference type="PROSITE" id="PS51387">
    <property type="entry name" value="FAD_PCMH"/>
    <property type="match status" value="1"/>
</dbReference>
<comment type="similarity">
    <text evidence="19">Belongs to the MurB family.</text>
</comment>
<feature type="active site" description="Proton donor" evidence="19">
    <location>
        <position position="236"/>
    </location>
</feature>
<dbReference type="InterPro" id="IPR016169">
    <property type="entry name" value="FAD-bd_PCMH_sub2"/>
</dbReference>
<dbReference type="GO" id="GO:0051301">
    <property type="term" value="P:cell division"/>
    <property type="evidence" value="ECO:0007669"/>
    <property type="project" value="UniProtKB-KW"/>
</dbReference>
<keyword evidence="11 19" id="KW-0521">NADP</keyword>
<dbReference type="InterPro" id="IPR016166">
    <property type="entry name" value="FAD-bd_PCMH"/>
</dbReference>
<keyword evidence="8 19" id="KW-0132">Cell division</keyword>
<dbReference type="GO" id="GO:0008762">
    <property type="term" value="F:UDP-N-acetylmuramate dehydrogenase activity"/>
    <property type="evidence" value="ECO:0007669"/>
    <property type="project" value="UniProtKB-UniRule"/>
</dbReference>
<keyword evidence="7 19" id="KW-0963">Cytoplasm</keyword>
<feature type="active site" evidence="19">
    <location>
        <position position="164"/>
    </location>
</feature>
<dbReference type="InterPro" id="IPR036635">
    <property type="entry name" value="MurB_C_sf"/>
</dbReference>
<accession>A0A941F4T9</accession>
<keyword evidence="16 19" id="KW-0961">Cell wall biogenesis/degradation</keyword>
<keyword evidence="13 19" id="KW-0573">Peptidoglycan synthesis</keyword>
<evidence type="ECO:0000256" key="11">
    <source>
        <dbReference type="ARBA" id="ARBA00022857"/>
    </source>
</evidence>
<dbReference type="SUPFAM" id="SSF56194">
    <property type="entry name" value="Uridine diphospho-N-Acetylenolpyruvylglucosamine reductase, MurB, C-terminal domain"/>
    <property type="match status" value="1"/>
</dbReference>
<dbReference type="InterPro" id="IPR016167">
    <property type="entry name" value="FAD-bd_PCMH_sub1"/>
</dbReference>
<evidence type="ECO:0000256" key="13">
    <source>
        <dbReference type="ARBA" id="ARBA00022984"/>
    </source>
</evidence>
<dbReference type="Gene3D" id="3.30.465.10">
    <property type="match status" value="1"/>
</dbReference>
<evidence type="ECO:0000256" key="14">
    <source>
        <dbReference type="ARBA" id="ARBA00023002"/>
    </source>
</evidence>
<evidence type="ECO:0000256" key="4">
    <source>
        <dbReference type="ARBA" id="ARBA00004752"/>
    </source>
</evidence>
<dbReference type="InterPro" id="IPR011601">
    <property type="entry name" value="MurB_C"/>
</dbReference>
<feature type="domain" description="FAD-binding PCMH-type" evidence="20">
    <location>
        <begin position="17"/>
        <end position="188"/>
    </location>
</feature>
<evidence type="ECO:0000256" key="1">
    <source>
        <dbReference type="ARBA" id="ARBA00001974"/>
    </source>
</evidence>
<keyword evidence="9 19" id="KW-0285">Flavoprotein</keyword>
<dbReference type="InterPro" id="IPR003170">
    <property type="entry name" value="MurB"/>
</dbReference>
<evidence type="ECO:0000256" key="12">
    <source>
        <dbReference type="ARBA" id="ARBA00022960"/>
    </source>
</evidence>
<dbReference type="NCBIfam" id="NF000755">
    <property type="entry name" value="PRK00046.1"/>
    <property type="match status" value="1"/>
</dbReference>
<evidence type="ECO:0000256" key="5">
    <source>
        <dbReference type="ARBA" id="ARBA00012518"/>
    </source>
</evidence>
<dbReference type="EC" id="1.3.1.98" evidence="5 19"/>
<comment type="subcellular location">
    <subcellularLocation>
        <location evidence="3 19">Cytoplasm</location>
    </subcellularLocation>
</comment>
<reference evidence="21" key="2">
    <citation type="submission" date="2021-04" db="EMBL/GenBank/DDBJ databases">
        <authorList>
            <person name="Zhang T."/>
            <person name="Zhang Y."/>
            <person name="Lu D."/>
            <person name="Zuo D."/>
            <person name="Du Z."/>
        </authorList>
    </citation>
    <scope>NUCLEOTIDE SEQUENCE</scope>
    <source>
        <strain evidence="21">JR1</strain>
    </source>
</reference>
<dbReference type="GO" id="GO:0071555">
    <property type="term" value="P:cell wall organization"/>
    <property type="evidence" value="ECO:0007669"/>
    <property type="project" value="UniProtKB-KW"/>
</dbReference>
<dbReference type="InterPro" id="IPR036318">
    <property type="entry name" value="FAD-bd_PCMH-like_sf"/>
</dbReference>
<evidence type="ECO:0000256" key="10">
    <source>
        <dbReference type="ARBA" id="ARBA00022827"/>
    </source>
</evidence>
<evidence type="ECO:0000256" key="2">
    <source>
        <dbReference type="ARBA" id="ARBA00003921"/>
    </source>
</evidence>
<comment type="caution">
    <text evidence="21">The sequence shown here is derived from an EMBL/GenBank/DDBJ whole genome shotgun (WGS) entry which is preliminary data.</text>
</comment>
<gene>
    <name evidence="19 21" type="primary">murB</name>
    <name evidence="21" type="ORF">KDU71_06665</name>
</gene>
<comment type="catalytic activity">
    <reaction evidence="18 19">
        <text>UDP-N-acetyl-alpha-D-muramate + NADP(+) = UDP-N-acetyl-3-O-(1-carboxyvinyl)-alpha-D-glucosamine + NADPH + H(+)</text>
        <dbReference type="Rhea" id="RHEA:12248"/>
        <dbReference type="ChEBI" id="CHEBI:15378"/>
        <dbReference type="ChEBI" id="CHEBI:57783"/>
        <dbReference type="ChEBI" id="CHEBI:58349"/>
        <dbReference type="ChEBI" id="CHEBI:68483"/>
        <dbReference type="ChEBI" id="CHEBI:70757"/>
        <dbReference type="EC" id="1.3.1.98"/>
    </reaction>
</comment>
<dbReference type="AlphaFoldDB" id="A0A941F4T9"/>
<keyword evidence="10 19" id="KW-0274">FAD</keyword>
<name>A0A941F4T9_9BACT</name>
<keyword evidence="12 19" id="KW-0133">Cell shape</keyword>
<dbReference type="PANTHER" id="PTHR21071">
    <property type="entry name" value="UDP-N-ACETYLENOLPYRUVOYLGLUCOSAMINE REDUCTASE"/>
    <property type="match status" value="1"/>
</dbReference>
<sequence length="336" mass="37182">MQTQKNFNLKSYNTFGFDVSCKGFISCNTIDQLQGALSYIKQYPQPYLILGGGSNILFSNNFNGIVIHPAMKEICSVKENDEHIWLDVQAGVVWDELVEHCVNNNWFGLENLSYIPGNVGASPVQNIGAYGAEVKDCIEQVNGIFIENNQAFSLSAEACQFAYRQSIFKGELKNKTVITSVVFKLNKTESYNLSYGPIKEQVEKMGKITLPNVRTAIIDIRKSKLPEPEELGNAGSFFKNPVISKEQFATLHEQHSSVPSYPVTHDLIKIPAGWLIEQAGWKGKALGKAAVHNKQALVLVNKGGASGKDMLELAHTIMQDVNNKFGISIEPEVNII</sequence>
<organism evidence="21 22">
    <name type="scientific">Carboxylicivirga sediminis</name>
    <dbReference type="NCBI Taxonomy" id="2006564"/>
    <lineage>
        <taxon>Bacteria</taxon>
        <taxon>Pseudomonadati</taxon>
        <taxon>Bacteroidota</taxon>
        <taxon>Bacteroidia</taxon>
        <taxon>Marinilabiliales</taxon>
        <taxon>Marinilabiliaceae</taxon>
        <taxon>Carboxylicivirga</taxon>
    </lineage>
</organism>
<dbReference type="InterPro" id="IPR006094">
    <property type="entry name" value="Oxid_FAD_bind_N"/>
</dbReference>
<evidence type="ECO:0000256" key="8">
    <source>
        <dbReference type="ARBA" id="ARBA00022618"/>
    </source>
</evidence>
<dbReference type="HAMAP" id="MF_00037">
    <property type="entry name" value="MurB"/>
    <property type="match status" value="1"/>
</dbReference>
<comment type="pathway">
    <text evidence="4 19">Cell wall biogenesis; peptidoglycan biosynthesis.</text>
</comment>
<keyword evidence="15 19" id="KW-0131">Cell cycle</keyword>
<dbReference type="Pfam" id="PF02873">
    <property type="entry name" value="MurB_C"/>
    <property type="match status" value="1"/>
</dbReference>